<dbReference type="SUPFAM" id="SSF56524">
    <property type="entry name" value="Oxidoreductase molybdopterin-binding domain"/>
    <property type="match status" value="1"/>
</dbReference>
<dbReference type="InterPro" id="IPR036374">
    <property type="entry name" value="OxRdtase_Mopterin-bd_sf"/>
</dbReference>
<organism evidence="2 3">
    <name type="scientific">Chitinophaga terrae</name>
    <name type="common">ex Kim and Jung 2007</name>
    <dbReference type="NCBI Taxonomy" id="408074"/>
    <lineage>
        <taxon>Bacteria</taxon>
        <taxon>Pseudomonadati</taxon>
        <taxon>Bacteroidota</taxon>
        <taxon>Chitinophagia</taxon>
        <taxon>Chitinophagales</taxon>
        <taxon>Chitinophagaceae</taxon>
        <taxon>Chitinophaga</taxon>
    </lineage>
</organism>
<dbReference type="Gene3D" id="3.90.420.10">
    <property type="entry name" value="Oxidoreductase, molybdopterin-binding domain"/>
    <property type="match status" value="1"/>
</dbReference>
<evidence type="ECO:0000259" key="1">
    <source>
        <dbReference type="Pfam" id="PF00174"/>
    </source>
</evidence>
<dbReference type="InterPro" id="IPR000572">
    <property type="entry name" value="OxRdtase_Mopterin-bd_dom"/>
</dbReference>
<dbReference type="STRING" id="408074.SAMN05660909_05452"/>
<dbReference type="Proteomes" id="UP000199656">
    <property type="component" value="Unassembled WGS sequence"/>
</dbReference>
<keyword evidence="3" id="KW-1185">Reference proteome</keyword>
<evidence type="ECO:0000313" key="3">
    <source>
        <dbReference type="Proteomes" id="UP000199656"/>
    </source>
</evidence>
<sequence>MTLSAADLQRMPRATATIKEHDGKDYTFSGVPVQAVLEAAGAPVGKQLNKTTLNTCLLIRCADGYQVAYSLAELDSSFTNNVAIIADQVNGQPLPGNRGPFRFIMPGEKKLARSAFKLEELIVVSIKE</sequence>
<feature type="domain" description="Oxidoreductase molybdopterin-binding" evidence="1">
    <location>
        <begin position="25"/>
        <end position="107"/>
    </location>
</feature>
<accession>A0A1H4GLF3</accession>
<dbReference type="AlphaFoldDB" id="A0A1H4GLF3"/>
<protein>
    <submittedName>
        <fullName evidence="2">Oxidoreductase molybdopterin binding domain-containing protein</fullName>
    </submittedName>
</protein>
<gene>
    <name evidence="2" type="ORF">SAMN05660909_05452</name>
</gene>
<dbReference type="Pfam" id="PF00174">
    <property type="entry name" value="Oxidored_molyb"/>
    <property type="match status" value="1"/>
</dbReference>
<evidence type="ECO:0000313" key="2">
    <source>
        <dbReference type="EMBL" id="SEB10161.1"/>
    </source>
</evidence>
<reference evidence="3" key="1">
    <citation type="submission" date="2016-10" db="EMBL/GenBank/DDBJ databases">
        <authorList>
            <person name="Varghese N."/>
            <person name="Submissions S."/>
        </authorList>
    </citation>
    <scope>NUCLEOTIDE SEQUENCE [LARGE SCALE GENOMIC DNA]</scope>
    <source>
        <strain evidence="3">DSM 23920</strain>
    </source>
</reference>
<proteinExistence type="predicted"/>
<name>A0A1H4GLF3_9BACT</name>
<dbReference type="EMBL" id="FNRL01000044">
    <property type="protein sequence ID" value="SEB10161.1"/>
    <property type="molecule type" value="Genomic_DNA"/>
</dbReference>